<dbReference type="Proteomes" id="UP000721236">
    <property type="component" value="Unassembled WGS sequence"/>
</dbReference>
<protein>
    <submittedName>
        <fullName evidence="2">Outer membrane lipoprotein pcp</fullName>
    </submittedName>
</protein>
<dbReference type="PROSITE" id="PS51257">
    <property type="entry name" value="PROKAR_LIPOPROTEIN"/>
    <property type="match status" value="1"/>
</dbReference>
<feature type="signal peptide" evidence="1">
    <location>
        <begin position="1"/>
        <end position="18"/>
    </location>
</feature>
<evidence type="ECO:0000313" key="2">
    <source>
        <dbReference type="EMBL" id="CAG9179334.1"/>
    </source>
</evidence>
<organism evidence="2 3">
    <name type="scientific">Cupriavidus respiraculi</name>
    <dbReference type="NCBI Taxonomy" id="195930"/>
    <lineage>
        <taxon>Bacteria</taxon>
        <taxon>Pseudomonadati</taxon>
        <taxon>Pseudomonadota</taxon>
        <taxon>Betaproteobacteria</taxon>
        <taxon>Burkholderiales</taxon>
        <taxon>Burkholderiaceae</taxon>
        <taxon>Cupriavidus</taxon>
    </lineage>
</organism>
<keyword evidence="3" id="KW-1185">Reference proteome</keyword>
<evidence type="ECO:0000256" key="1">
    <source>
        <dbReference type="SAM" id="SignalP"/>
    </source>
</evidence>
<sequence length="158" mass="15428">MRAFLARALGATIGVPLAAGLLAACAPPSTSSAVFTGGQAQQRQTVEFGTVASVRNVTIQPGQSGVGTVAGAALGGIAAGSNIGSGRGAVAAGIGGAVLGGMAGSAAESRMTRREGLEITVQLDNGPAVAITQDADVPFREGERVRVLTGGGVTRVTR</sequence>
<proteinExistence type="predicted"/>
<evidence type="ECO:0000313" key="3">
    <source>
        <dbReference type="Proteomes" id="UP000721236"/>
    </source>
</evidence>
<gene>
    <name evidence="2" type="primary">pcp_2</name>
    <name evidence="2" type="ORF">LMG21510_03750</name>
</gene>
<keyword evidence="1" id="KW-0732">Signal</keyword>
<feature type="chain" id="PRO_5045390810" evidence="1">
    <location>
        <begin position="19"/>
        <end position="158"/>
    </location>
</feature>
<accession>A0ABN7Z041</accession>
<dbReference type="RefSeq" id="WP_224043353.1">
    <property type="nucleotide sequence ID" value="NZ_CAJZAH010000004.1"/>
</dbReference>
<keyword evidence="2" id="KW-0449">Lipoprotein</keyword>
<name>A0ABN7Z041_9BURK</name>
<reference evidence="2 3" key="1">
    <citation type="submission" date="2021-08" db="EMBL/GenBank/DDBJ databases">
        <authorList>
            <person name="Peeters C."/>
        </authorList>
    </citation>
    <scope>NUCLEOTIDE SEQUENCE [LARGE SCALE GENOMIC DNA]</scope>
    <source>
        <strain evidence="2 3">LMG 21510</strain>
    </source>
</reference>
<comment type="caution">
    <text evidence="2">The sequence shown here is derived from an EMBL/GenBank/DDBJ whole genome shotgun (WGS) entry which is preliminary data.</text>
</comment>
<dbReference type="EMBL" id="CAJZAH010000004">
    <property type="protein sequence ID" value="CAG9179334.1"/>
    <property type="molecule type" value="Genomic_DNA"/>
</dbReference>